<evidence type="ECO:0000313" key="1">
    <source>
        <dbReference type="EMBL" id="MBB4265214.1"/>
    </source>
</evidence>
<accession>A0A7W6RC24</accession>
<dbReference type="RefSeq" id="WP_184042835.1">
    <property type="nucleotide sequence ID" value="NZ_JACIGK010000004.1"/>
</dbReference>
<evidence type="ECO:0008006" key="3">
    <source>
        <dbReference type="Google" id="ProtNLM"/>
    </source>
</evidence>
<dbReference type="AlphaFoldDB" id="A0A7W6RC24"/>
<dbReference type="Gene3D" id="3.40.50.10610">
    <property type="entry name" value="ABC-type transport auxiliary lipoprotein component"/>
    <property type="match status" value="1"/>
</dbReference>
<reference evidence="1 2" key="1">
    <citation type="submission" date="2020-08" db="EMBL/GenBank/DDBJ databases">
        <title>Genome sequencing of Purple Non-Sulfur Bacteria from various extreme environments.</title>
        <authorList>
            <person name="Mayer M."/>
        </authorList>
    </citation>
    <scope>NUCLEOTIDE SEQUENCE [LARGE SCALE GENOMIC DNA]</scope>
    <source>
        <strain evidence="1 2">JA131</strain>
    </source>
</reference>
<protein>
    <recommendedName>
        <fullName evidence="3">ABC-type transport auxiliary lipoprotein component domain-containing protein</fullName>
    </recommendedName>
</protein>
<sequence length="194" mass="20719">MLGLALLGSLGVAGCALQATPEEVVYRLEATPSRPATPPHGQVEVLTPRVAGSLAGSLGLRVVYLGEVIRVDEASGGRWEDPPAETMERVLRTAFLPRPEADTEGPRWRLQWSLDQVEAVVPAGAADPVEARVLLTWTLRRDRDREDHAAGVVLEQAPVPAGAAPADLVLAFNQAVTRALERLVMAVAQATRTP</sequence>
<dbReference type="Proteomes" id="UP000554286">
    <property type="component" value="Unassembled WGS sequence"/>
</dbReference>
<gene>
    <name evidence="1" type="ORF">GGD89_000829</name>
</gene>
<comment type="caution">
    <text evidence="1">The sequence shown here is derived from an EMBL/GenBank/DDBJ whole genome shotgun (WGS) entry which is preliminary data.</text>
</comment>
<proteinExistence type="predicted"/>
<evidence type="ECO:0000313" key="2">
    <source>
        <dbReference type="Proteomes" id="UP000554286"/>
    </source>
</evidence>
<organism evidence="1 2">
    <name type="scientific">Roseospira visakhapatnamensis</name>
    <dbReference type="NCBI Taxonomy" id="390880"/>
    <lineage>
        <taxon>Bacteria</taxon>
        <taxon>Pseudomonadati</taxon>
        <taxon>Pseudomonadota</taxon>
        <taxon>Alphaproteobacteria</taxon>
        <taxon>Rhodospirillales</taxon>
        <taxon>Rhodospirillaceae</taxon>
        <taxon>Roseospira</taxon>
    </lineage>
</organism>
<name>A0A7W6RC24_9PROT</name>
<dbReference type="SUPFAM" id="SSF159594">
    <property type="entry name" value="XCC0632-like"/>
    <property type="match status" value="1"/>
</dbReference>
<dbReference type="EMBL" id="JACIGK010000004">
    <property type="protein sequence ID" value="MBB4265214.1"/>
    <property type="molecule type" value="Genomic_DNA"/>
</dbReference>
<keyword evidence="2" id="KW-1185">Reference proteome</keyword>